<protein>
    <recommendedName>
        <fullName evidence="2">Conserved oligomeric Golgi complex subunit 5</fullName>
    </recommendedName>
</protein>
<dbReference type="PANTHER" id="PTHR13228:SF3">
    <property type="entry name" value="CONSERVED OLIGOMERIC GOLGI COMPLEX SUBUNIT 5"/>
    <property type="match status" value="1"/>
</dbReference>
<dbReference type="Pfam" id="PF20649">
    <property type="entry name" value="COG5_C"/>
    <property type="match status" value="1"/>
</dbReference>
<dbReference type="GO" id="GO:0000139">
    <property type="term" value="C:Golgi membrane"/>
    <property type="evidence" value="ECO:0007669"/>
    <property type="project" value="UniProtKB-SubCell"/>
</dbReference>
<evidence type="ECO:0000259" key="7">
    <source>
        <dbReference type="Pfam" id="PF10392"/>
    </source>
</evidence>
<dbReference type="InterPro" id="IPR049176">
    <property type="entry name" value="COG5_N"/>
</dbReference>
<dbReference type="FunCoup" id="F0ZIE3">
    <property type="interactions" value="148"/>
</dbReference>
<organism evidence="9 10">
    <name type="scientific">Dictyostelium purpureum</name>
    <name type="common">Slime mold</name>
    <dbReference type="NCBI Taxonomy" id="5786"/>
    <lineage>
        <taxon>Eukaryota</taxon>
        <taxon>Amoebozoa</taxon>
        <taxon>Evosea</taxon>
        <taxon>Eumycetozoa</taxon>
        <taxon>Dictyostelia</taxon>
        <taxon>Dictyosteliales</taxon>
        <taxon>Dictyosteliaceae</taxon>
        <taxon>Dictyostelium</taxon>
    </lineage>
</organism>
<evidence type="ECO:0000256" key="6">
    <source>
        <dbReference type="SAM" id="MobiDB-lite"/>
    </source>
</evidence>
<feature type="region of interest" description="Disordered" evidence="6">
    <location>
        <begin position="1"/>
        <end position="21"/>
    </location>
</feature>
<dbReference type="GO" id="GO:0006891">
    <property type="term" value="P:intra-Golgi vesicle-mediated transport"/>
    <property type="evidence" value="ECO:0000318"/>
    <property type="project" value="GO_Central"/>
</dbReference>
<keyword evidence="5" id="KW-0175">Coiled coil</keyword>
<feature type="domain" description="Conserved oligomeric Golgi complex subunit 5 N-terminal" evidence="7">
    <location>
        <begin position="42"/>
        <end position="165"/>
    </location>
</feature>
<dbReference type="KEGG" id="dpp:DICPUDRAFT_78047"/>
<evidence type="ECO:0000256" key="3">
    <source>
        <dbReference type="ARBA" id="ARBA00023034"/>
    </source>
</evidence>
<evidence type="ECO:0000313" key="10">
    <source>
        <dbReference type="Proteomes" id="UP000001064"/>
    </source>
</evidence>
<evidence type="ECO:0000313" key="9">
    <source>
        <dbReference type="EMBL" id="EGC36293.1"/>
    </source>
</evidence>
<evidence type="ECO:0000256" key="2">
    <source>
        <dbReference type="ARBA" id="ARBA00020974"/>
    </source>
</evidence>
<dbReference type="EMBL" id="GL871031">
    <property type="protein sequence ID" value="EGC36293.1"/>
    <property type="molecule type" value="Genomic_DNA"/>
</dbReference>
<evidence type="ECO:0000259" key="8">
    <source>
        <dbReference type="Pfam" id="PF20649"/>
    </source>
</evidence>
<name>F0ZIE3_DICPU</name>
<dbReference type="PANTHER" id="PTHR13228">
    <property type="entry name" value="CONSERVED OLIGOMERIC GOLGI COMPLEX COMPONENT 5"/>
    <property type="match status" value="1"/>
</dbReference>
<feature type="domain" description="Conserved oligomeric Golgi complex subunit 5 helical" evidence="8">
    <location>
        <begin position="195"/>
        <end position="407"/>
    </location>
</feature>
<dbReference type="Pfam" id="PF10392">
    <property type="entry name" value="COG5_N"/>
    <property type="match status" value="1"/>
</dbReference>
<dbReference type="Proteomes" id="UP000001064">
    <property type="component" value="Unassembled WGS sequence"/>
</dbReference>
<dbReference type="VEuPathDB" id="AmoebaDB:DICPUDRAFT_78047"/>
<dbReference type="GO" id="GO:0017119">
    <property type="term" value="C:Golgi transport complex"/>
    <property type="evidence" value="ECO:0000318"/>
    <property type="project" value="GO_Central"/>
</dbReference>
<dbReference type="RefSeq" id="XP_003287171.1">
    <property type="nucleotide sequence ID" value="XM_003287123.1"/>
</dbReference>
<dbReference type="AlphaFoldDB" id="F0ZIE3"/>
<dbReference type="GeneID" id="10500909"/>
<keyword evidence="4" id="KW-0472">Membrane</keyword>
<comment type="subcellular location">
    <subcellularLocation>
        <location evidence="1">Golgi apparatus membrane</location>
        <topology evidence="1">Peripheral membrane protein</topology>
    </subcellularLocation>
</comment>
<gene>
    <name evidence="9" type="ORF">DICPUDRAFT_78047</name>
</gene>
<dbReference type="OMA" id="MMVEYFE"/>
<dbReference type="InParanoid" id="F0ZIE3"/>
<dbReference type="eggNOG" id="KOG2211">
    <property type="taxonomic scope" value="Eukaryota"/>
</dbReference>
<dbReference type="OrthoDB" id="18786at2759"/>
<dbReference type="STRING" id="5786.F0ZIE3"/>
<keyword evidence="3" id="KW-0333">Golgi apparatus</keyword>
<accession>F0ZIE3</accession>
<evidence type="ECO:0000256" key="5">
    <source>
        <dbReference type="SAM" id="Coils"/>
    </source>
</evidence>
<dbReference type="InterPro" id="IPR019465">
    <property type="entry name" value="Cog5"/>
</dbReference>
<proteinExistence type="predicted"/>
<feature type="coiled-coil region" evidence="5">
    <location>
        <begin position="553"/>
        <end position="580"/>
    </location>
</feature>
<keyword evidence="10" id="KW-1185">Reference proteome</keyword>
<sequence>MNDAINDNNKSNTNNKASNSNNDNIIGNKINIFQGNNSYIYNEFLGDQFNVVNYTSNALKVSSISSSLDTLVNCSKELSRELEEEINNNYKELFQLSYNVNELDGLTFQINSLISSLESSITRMKGEIISPYSKVRSKVEKLKNSQEACELLRQVVRYTLLVKKLKTYLQHDVRDLPKSAQCINELNLLKDAQDLKGIKMIDEHINWVKLCGERIIVMSSTLLVQGMENQNQSDVSNSLQVFFNLGILNDKVISTLNSINERATKNIKALLNVNKLIADFPKSGFQQQQHNQQILSTSFNKENSIWPKFEQLMDTLYTSLIQILHLQRLLLKTRDQQTQKPLMEYILIGQYQQCKDAQQIEMLSTLLWKSVLKVMENSLVVAAKSSNIIENIFVQEYPKVSKYFLDLSKKIQSYIDIHQMDVQQPFLTVLTNLNQLFSNSNNSSGGNSSNEGLESSLLLLSSNDYKVSLFKTIQIFEKSYLDYNQSKLASVVTGLFPQSSWSIRSSSLPTIPNPKQLVELSKSIWSEIELIIDDKALLGKLVIGVCKTIDLFSSKIELMLSQLKQQQQQLQHQSNEISIDSKPNQSQIINSLLFNASIELYNSINTLLTSHRLEPNSIQSIESSLNSLMLICKNIITPLINSFFSQVEHIISTVHNDQLYNEKYFNKPNQICSTFMENLKNLINNFHSNYLVRYTRCHLLTSQLKSVISKMFIVFLRHCSLLEPLSENGKLKLVNDLTHLEFSVTPLLPDGLKEIDSYNLLKDYKQSIFKEK</sequence>
<dbReference type="InterPro" id="IPR048485">
    <property type="entry name" value="COG5_helical"/>
</dbReference>
<evidence type="ECO:0000256" key="4">
    <source>
        <dbReference type="ARBA" id="ARBA00023136"/>
    </source>
</evidence>
<evidence type="ECO:0000256" key="1">
    <source>
        <dbReference type="ARBA" id="ARBA00004395"/>
    </source>
</evidence>
<reference evidence="10" key="1">
    <citation type="journal article" date="2011" name="Genome Biol.">
        <title>Comparative genomics of the social amoebae Dictyostelium discoideum and Dictyostelium purpureum.</title>
        <authorList>
            <consortium name="US DOE Joint Genome Institute (JGI-PGF)"/>
            <person name="Sucgang R."/>
            <person name="Kuo A."/>
            <person name="Tian X."/>
            <person name="Salerno W."/>
            <person name="Parikh A."/>
            <person name="Feasley C.L."/>
            <person name="Dalin E."/>
            <person name="Tu H."/>
            <person name="Huang E."/>
            <person name="Barry K."/>
            <person name="Lindquist E."/>
            <person name="Shapiro H."/>
            <person name="Bruce D."/>
            <person name="Schmutz J."/>
            <person name="Salamov A."/>
            <person name="Fey P."/>
            <person name="Gaudet P."/>
            <person name="Anjard C."/>
            <person name="Babu M.M."/>
            <person name="Basu S."/>
            <person name="Bushmanova Y."/>
            <person name="van der Wel H."/>
            <person name="Katoh-Kurasawa M."/>
            <person name="Dinh C."/>
            <person name="Coutinho P.M."/>
            <person name="Saito T."/>
            <person name="Elias M."/>
            <person name="Schaap P."/>
            <person name="Kay R.R."/>
            <person name="Henrissat B."/>
            <person name="Eichinger L."/>
            <person name="Rivero F."/>
            <person name="Putnam N.H."/>
            <person name="West C.M."/>
            <person name="Loomis W.F."/>
            <person name="Chisholm R.L."/>
            <person name="Shaulsky G."/>
            <person name="Strassmann J.E."/>
            <person name="Queller D.C."/>
            <person name="Kuspa A."/>
            <person name="Grigoriev I.V."/>
        </authorList>
    </citation>
    <scope>NUCLEOTIDE SEQUENCE [LARGE SCALE GENOMIC DNA]</scope>
    <source>
        <strain evidence="10">QSDP1</strain>
    </source>
</reference>